<dbReference type="Proteomes" id="UP000683360">
    <property type="component" value="Unassembled WGS sequence"/>
</dbReference>
<dbReference type="OrthoDB" id="10252017at2759"/>
<comment type="caution">
    <text evidence="1">The sequence shown here is derived from an EMBL/GenBank/DDBJ whole genome shotgun (WGS) entry which is preliminary data.</text>
</comment>
<keyword evidence="2" id="KW-1185">Reference proteome</keyword>
<organism evidence="1 2">
    <name type="scientific">Mytilus edulis</name>
    <name type="common">Blue mussel</name>
    <dbReference type="NCBI Taxonomy" id="6550"/>
    <lineage>
        <taxon>Eukaryota</taxon>
        <taxon>Metazoa</taxon>
        <taxon>Spiralia</taxon>
        <taxon>Lophotrochozoa</taxon>
        <taxon>Mollusca</taxon>
        <taxon>Bivalvia</taxon>
        <taxon>Autobranchia</taxon>
        <taxon>Pteriomorphia</taxon>
        <taxon>Mytilida</taxon>
        <taxon>Mytiloidea</taxon>
        <taxon>Mytilidae</taxon>
        <taxon>Mytilinae</taxon>
        <taxon>Mytilus</taxon>
    </lineage>
</organism>
<sequence>MHGFKLYVTNTSRIPPDGYLCYADPDFGSPDIRQTIPCNQIGKYVIYYDTKGTVHDEIIYVDNGHGKLFQNILRGCPPSHFGHVCNESCPRNCQGPCDLETGKCTFGCLNGWIGETCDIGKTIFALPEQQHYDDVELENISTYQDLQMISKSNEYDGINIAYSNPII</sequence>
<dbReference type="EMBL" id="CAJPWZ010003283">
    <property type="protein sequence ID" value="CAG2255730.1"/>
    <property type="molecule type" value="Genomic_DNA"/>
</dbReference>
<reference evidence="1" key="1">
    <citation type="submission" date="2021-03" db="EMBL/GenBank/DDBJ databases">
        <authorList>
            <person name="Bekaert M."/>
        </authorList>
    </citation>
    <scope>NUCLEOTIDE SEQUENCE</scope>
</reference>
<evidence type="ECO:0000313" key="2">
    <source>
        <dbReference type="Proteomes" id="UP000683360"/>
    </source>
</evidence>
<dbReference type="AlphaFoldDB" id="A0A8S3VD66"/>
<protein>
    <submittedName>
        <fullName evidence="1">Uncharacterized protein</fullName>
    </submittedName>
</protein>
<gene>
    <name evidence="1" type="ORF">MEDL_67141</name>
</gene>
<name>A0A8S3VD66_MYTED</name>
<proteinExistence type="predicted"/>
<accession>A0A8S3VD66</accession>
<evidence type="ECO:0000313" key="1">
    <source>
        <dbReference type="EMBL" id="CAG2255730.1"/>
    </source>
</evidence>